<dbReference type="AlphaFoldDB" id="A0AAD7ELG4"/>
<organism evidence="2 3">
    <name type="scientific">Mycena albidolilacea</name>
    <dbReference type="NCBI Taxonomy" id="1033008"/>
    <lineage>
        <taxon>Eukaryota</taxon>
        <taxon>Fungi</taxon>
        <taxon>Dikarya</taxon>
        <taxon>Basidiomycota</taxon>
        <taxon>Agaricomycotina</taxon>
        <taxon>Agaricomycetes</taxon>
        <taxon>Agaricomycetidae</taxon>
        <taxon>Agaricales</taxon>
        <taxon>Marasmiineae</taxon>
        <taxon>Mycenaceae</taxon>
        <taxon>Mycena</taxon>
    </lineage>
</organism>
<proteinExistence type="predicted"/>
<dbReference type="EMBL" id="JARIHO010000034">
    <property type="protein sequence ID" value="KAJ7333328.1"/>
    <property type="molecule type" value="Genomic_DNA"/>
</dbReference>
<reference evidence="2" key="1">
    <citation type="submission" date="2023-03" db="EMBL/GenBank/DDBJ databases">
        <title>Massive genome expansion in bonnet fungi (Mycena s.s.) driven by repeated elements and novel gene families across ecological guilds.</title>
        <authorList>
            <consortium name="Lawrence Berkeley National Laboratory"/>
            <person name="Harder C.B."/>
            <person name="Miyauchi S."/>
            <person name="Viragh M."/>
            <person name="Kuo A."/>
            <person name="Thoen E."/>
            <person name="Andreopoulos B."/>
            <person name="Lu D."/>
            <person name="Skrede I."/>
            <person name="Drula E."/>
            <person name="Henrissat B."/>
            <person name="Morin E."/>
            <person name="Kohler A."/>
            <person name="Barry K."/>
            <person name="LaButti K."/>
            <person name="Morin E."/>
            <person name="Salamov A."/>
            <person name="Lipzen A."/>
            <person name="Mereny Z."/>
            <person name="Hegedus B."/>
            <person name="Baldrian P."/>
            <person name="Stursova M."/>
            <person name="Weitz H."/>
            <person name="Taylor A."/>
            <person name="Grigoriev I.V."/>
            <person name="Nagy L.G."/>
            <person name="Martin F."/>
            <person name="Kauserud H."/>
        </authorList>
    </citation>
    <scope>NUCLEOTIDE SEQUENCE</scope>
    <source>
        <strain evidence="2">CBHHK002</strain>
    </source>
</reference>
<comment type="caution">
    <text evidence="2">The sequence shown here is derived from an EMBL/GenBank/DDBJ whole genome shotgun (WGS) entry which is preliminary data.</text>
</comment>
<accession>A0AAD7ELG4</accession>
<gene>
    <name evidence="2" type="ORF">DFH08DRAFT_814439</name>
</gene>
<evidence type="ECO:0000313" key="2">
    <source>
        <dbReference type="EMBL" id="KAJ7333328.1"/>
    </source>
</evidence>
<sequence length="305" mass="32947">MAKSLWPLALEKIYNGPEAQIPLMPPPKKSVRDRLSRLNGRLPSPKKAIKRVASIALSPIKSFLTPEPADTANCEDTDVFLDTPPAAGYHVDAFYQGSRPEQPSAAPTAFILKGKITTHDDRASINTFPSPSLRAPSVLTESENDGNSPGDEMIPPELDELCAREAGTFSGDRYPRPVPPTSFLDKMAALGVKQAVAVAPDVTSAKAALMDIELFLRGPSTHPNGIHSPDFPSNGLQLDPARPGSSWMSTLEHSRIFCWLAKLHRAEAHRVLGLDPVLTAIYAMALLTGGSRVGAQMVDHRRGYS</sequence>
<evidence type="ECO:0000256" key="1">
    <source>
        <dbReference type="SAM" id="MobiDB-lite"/>
    </source>
</evidence>
<evidence type="ECO:0000313" key="3">
    <source>
        <dbReference type="Proteomes" id="UP001218218"/>
    </source>
</evidence>
<feature type="region of interest" description="Disordered" evidence="1">
    <location>
        <begin position="122"/>
        <end position="153"/>
    </location>
</feature>
<dbReference type="Proteomes" id="UP001218218">
    <property type="component" value="Unassembled WGS sequence"/>
</dbReference>
<protein>
    <submittedName>
        <fullName evidence="2">Uncharacterized protein</fullName>
    </submittedName>
</protein>
<keyword evidence="3" id="KW-1185">Reference proteome</keyword>
<name>A0AAD7ELG4_9AGAR</name>